<protein>
    <submittedName>
        <fullName evidence="2">Uncharacterized protein</fullName>
    </submittedName>
</protein>
<accession>A0A6G1FDZ6</accession>
<evidence type="ECO:0000313" key="2">
    <source>
        <dbReference type="EMBL" id="KAF0935178.1"/>
    </source>
</evidence>
<sequence>MRSAIVKASSPADGVLSSAAKSFSIGSGVQRCCKGVFSCGRCLKPHALLLMGDGEGRMFVRMVVREVATFVPAVVSEARTELVVKHGDAAVGILSPVGEASNCFLSDLTAGALIAMPAINNNAKSISKKYKSLKRKYHKLNELVANAKVKDGIVSALDHFNGKHSRRFTSSLQDLANGTHLKLNLIHLSASKSMSSLHN</sequence>
<keyword evidence="3" id="KW-1185">Reference proteome</keyword>
<reference evidence="2 3" key="1">
    <citation type="submission" date="2019-11" db="EMBL/GenBank/DDBJ databases">
        <title>Whole genome sequence of Oryza granulata.</title>
        <authorList>
            <person name="Li W."/>
        </authorList>
    </citation>
    <scope>NUCLEOTIDE SEQUENCE [LARGE SCALE GENOMIC DNA]</scope>
    <source>
        <strain evidence="3">cv. Menghai</strain>
        <tissue evidence="2">Leaf</tissue>
    </source>
</reference>
<organism evidence="2 3">
    <name type="scientific">Oryza meyeriana var. granulata</name>
    <dbReference type="NCBI Taxonomy" id="110450"/>
    <lineage>
        <taxon>Eukaryota</taxon>
        <taxon>Viridiplantae</taxon>
        <taxon>Streptophyta</taxon>
        <taxon>Embryophyta</taxon>
        <taxon>Tracheophyta</taxon>
        <taxon>Spermatophyta</taxon>
        <taxon>Magnoliopsida</taxon>
        <taxon>Liliopsida</taxon>
        <taxon>Poales</taxon>
        <taxon>Poaceae</taxon>
        <taxon>BOP clade</taxon>
        <taxon>Oryzoideae</taxon>
        <taxon>Oryzeae</taxon>
        <taxon>Oryzinae</taxon>
        <taxon>Oryza</taxon>
        <taxon>Oryza meyeriana</taxon>
    </lineage>
</organism>
<evidence type="ECO:0000256" key="1">
    <source>
        <dbReference type="SAM" id="Coils"/>
    </source>
</evidence>
<proteinExistence type="predicted"/>
<gene>
    <name evidence="2" type="ORF">E2562_031033</name>
</gene>
<dbReference type="Proteomes" id="UP000479710">
    <property type="component" value="Unassembled WGS sequence"/>
</dbReference>
<feature type="coiled-coil region" evidence="1">
    <location>
        <begin position="123"/>
        <end position="150"/>
    </location>
</feature>
<name>A0A6G1FDZ6_9ORYZ</name>
<dbReference type="AlphaFoldDB" id="A0A6G1FDZ6"/>
<dbReference type="EMBL" id="SPHZ02000001">
    <property type="protein sequence ID" value="KAF0935178.1"/>
    <property type="molecule type" value="Genomic_DNA"/>
</dbReference>
<evidence type="ECO:0000313" key="3">
    <source>
        <dbReference type="Proteomes" id="UP000479710"/>
    </source>
</evidence>
<keyword evidence="1" id="KW-0175">Coiled coil</keyword>
<comment type="caution">
    <text evidence="2">The sequence shown here is derived from an EMBL/GenBank/DDBJ whole genome shotgun (WGS) entry which is preliminary data.</text>
</comment>